<dbReference type="SUPFAM" id="SSF53448">
    <property type="entry name" value="Nucleotide-diphospho-sugar transferases"/>
    <property type="match status" value="1"/>
</dbReference>
<dbReference type="Gene3D" id="3.90.550.10">
    <property type="entry name" value="Spore Coat Polysaccharide Biosynthesis Protein SpsA, Chain A"/>
    <property type="match status" value="1"/>
</dbReference>
<dbReference type="InterPro" id="IPR001173">
    <property type="entry name" value="Glyco_trans_2-like"/>
</dbReference>
<feature type="domain" description="Glycosyltransferase 2-like" evidence="1">
    <location>
        <begin position="30"/>
        <end position="184"/>
    </location>
</feature>
<dbReference type="Proteomes" id="UP000504882">
    <property type="component" value="Unassembled WGS sequence"/>
</dbReference>
<gene>
    <name evidence="2" type="ORF">EXU48_07915</name>
</gene>
<comment type="caution">
    <text evidence="2">The sequence shown here is derived from an EMBL/GenBank/DDBJ whole genome shotgun (WGS) entry which is preliminary data.</text>
</comment>
<dbReference type="CDD" id="cd00761">
    <property type="entry name" value="Glyco_tranf_GTA_type"/>
    <property type="match status" value="1"/>
</dbReference>
<reference evidence="2 3" key="1">
    <citation type="submission" date="2019-03" db="EMBL/GenBank/DDBJ databases">
        <title>Genomic features of bacteria from cold environments.</title>
        <authorList>
            <person name="Shen L."/>
        </authorList>
    </citation>
    <scope>NUCLEOTIDE SEQUENCE [LARGE SCALE GENOMIC DNA]</scope>
    <source>
        <strain evidence="3">T3246-1</strain>
    </source>
</reference>
<dbReference type="InterPro" id="IPR029044">
    <property type="entry name" value="Nucleotide-diphossugar_trans"/>
</dbReference>
<protein>
    <submittedName>
        <fullName evidence="2">Glycosyltransferase</fullName>
    </submittedName>
</protein>
<keyword evidence="3" id="KW-1185">Reference proteome</keyword>
<dbReference type="EMBL" id="SMNA01000003">
    <property type="protein sequence ID" value="TDE96148.1"/>
    <property type="molecule type" value="Genomic_DNA"/>
</dbReference>
<evidence type="ECO:0000259" key="1">
    <source>
        <dbReference type="Pfam" id="PF00535"/>
    </source>
</evidence>
<accession>A0ABY2E7Z6</accession>
<dbReference type="Pfam" id="PF00535">
    <property type="entry name" value="Glycos_transf_2"/>
    <property type="match status" value="1"/>
</dbReference>
<evidence type="ECO:0000313" key="3">
    <source>
        <dbReference type="Proteomes" id="UP000504882"/>
    </source>
</evidence>
<evidence type="ECO:0000313" key="2">
    <source>
        <dbReference type="EMBL" id="TDE96148.1"/>
    </source>
</evidence>
<proteinExistence type="predicted"/>
<name>A0ABY2E7Z6_9MICO</name>
<organism evidence="2 3">
    <name type="scientific">Occultella glacieicola</name>
    <dbReference type="NCBI Taxonomy" id="2518684"/>
    <lineage>
        <taxon>Bacteria</taxon>
        <taxon>Bacillati</taxon>
        <taxon>Actinomycetota</taxon>
        <taxon>Actinomycetes</taxon>
        <taxon>Micrococcales</taxon>
        <taxon>Ruaniaceae</taxon>
        <taxon>Occultella</taxon>
    </lineage>
</organism>
<sequence length="379" mass="42193">MWPGTGQPRRVAVPEPGADMEPKGGVGVDVIIAVHSTERPIARAVRSVLDRNGEGVRLTVVCHNIGADEIGPLLDAHHRDQVRFLEHRDPYRSASGPFNAGIDLATAEYVAIMGSDDTLLPGAISSWFWLARRTGADAVVARLVLGLEHRMVRTPPTRPFRRKELDPVADRLSYRSAPLGLVSRAAITRLGLRLEERAQVGGDVGFVTRLWFGGKAVFDRWGPAYVIGEDAADRVTYVQRPIKDELRFLRRLVRQPWFEALTLEQRRSACVKFIRIHLFGAVHNRNDPEFWTDAERASLAKVARRLLDAAPGVEAVLSLADRRLLDAILGRSGNAERLISLALQRRRHGHPSTVITRDLTQMFATEAPLRLMAASFLTR</sequence>